<comment type="similarity">
    <text evidence="2">Belongs to the IWS1 family.</text>
</comment>
<dbReference type="Pfam" id="PF08711">
    <property type="entry name" value="Med26"/>
    <property type="match status" value="1"/>
</dbReference>
<comment type="caution">
    <text evidence="6">The sequence shown here is derived from an EMBL/GenBank/DDBJ whole genome shotgun (WGS) entry which is preliminary data.</text>
</comment>
<dbReference type="PANTHER" id="PTHR46010:SF1">
    <property type="entry name" value="PROTEIN IWS1 HOMOLOG"/>
    <property type="match status" value="1"/>
</dbReference>
<dbReference type="InterPro" id="IPR035441">
    <property type="entry name" value="TFIIS/LEDGF_dom_sf"/>
</dbReference>
<evidence type="ECO:0000256" key="3">
    <source>
        <dbReference type="PROSITE-ProRule" id="PRU00649"/>
    </source>
</evidence>
<proteinExistence type="inferred from homology"/>
<dbReference type="InterPro" id="IPR017923">
    <property type="entry name" value="TFIIS_N"/>
</dbReference>
<evidence type="ECO:0000313" key="6">
    <source>
        <dbReference type="EMBL" id="SPO07304.1"/>
    </source>
</evidence>
<protein>
    <submittedName>
        <fullName evidence="6">Related to Transcription factor IWS1</fullName>
    </submittedName>
</protein>
<dbReference type="InterPro" id="IPR051037">
    <property type="entry name" value="RNAPII_TF_IWS1"/>
</dbReference>
<keyword evidence="3" id="KW-0539">Nucleus</keyword>
<dbReference type="GO" id="GO:0005634">
    <property type="term" value="C:nucleus"/>
    <property type="evidence" value="ECO:0007669"/>
    <property type="project" value="UniProtKB-SubCell"/>
</dbReference>
<feature type="compositionally biased region" description="Basic residues" evidence="4">
    <location>
        <begin position="99"/>
        <end position="112"/>
    </location>
</feature>
<organism evidence="6 7">
    <name type="scientific">Cephalotrichum gorgonifer</name>
    <dbReference type="NCBI Taxonomy" id="2041049"/>
    <lineage>
        <taxon>Eukaryota</taxon>
        <taxon>Fungi</taxon>
        <taxon>Dikarya</taxon>
        <taxon>Ascomycota</taxon>
        <taxon>Pezizomycotina</taxon>
        <taxon>Sordariomycetes</taxon>
        <taxon>Hypocreomycetidae</taxon>
        <taxon>Microascales</taxon>
        <taxon>Microascaceae</taxon>
        <taxon>Cephalotrichum</taxon>
    </lineage>
</organism>
<sequence length="438" mass="48933">MSDIESPAGSPARDSANGDASERGADSPRPAAATPDPDASDKASDAAVEDDLSEIDDEQFEDYDPETAKIEDRPVEIDEDVARTLKVSRRKRTDADKVKKPKEGRREKKKRPRDGDAGGEDQGDEGARPRKNRRSEGPSRGASSRASPERDEAEDENLTPEERRRRALDRALDAAVKGPTKRRKKRGDEDLDDPIDDQIAALVVRMERACEADNTAREAGRPAVEKTKLLPEVVSMLGRNVAQEAVLDPDSGFLRAVRYFLEPLNDGSLPAYSIQREIFNHLVNLPIEKDALLGSGLGKVVFFYTKSKKPQQNIKRIAEKLVGDWSRPILKRTDDYKKRFLETRTYDYQAAKMAQRSSQFSSSQPQQSQSRLEAERERALAPTTVSTRARLPEMPQSYTVAPQSTFSRQSTMGTEHRPIGSTGIEAFRKMTQKPRKRG</sequence>
<accession>A0AAE8SZT7</accession>
<evidence type="ECO:0000256" key="2">
    <source>
        <dbReference type="ARBA" id="ARBA00037992"/>
    </source>
</evidence>
<reference evidence="6" key="1">
    <citation type="submission" date="2018-03" db="EMBL/GenBank/DDBJ databases">
        <authorList>
            <person name="Guldener U."/>
        </authorList>
    </citation>
    <scope>NUCLEOTIDE SEQUENCE</scope>
</reference>
<dbReference type="PROSITE" id="PS51319">
    <property type="entry name" value="TFIIS_N"/>
    <property type="match status" value="1"/>
</dbReference>
<dbReference type="PANTHER" id="PTHR46010">
    <property type="entry name" value="PROTEIN IWS1 HOMOLOG"/>
    <property type="match status" value="1"/>
</dbReference>
<feature type="compositionally biased region" description="Basic and acidic residues" evidence="4">
    <location>
        <begin position="160"/>
        <end position="172"/>
    </location>
</feature>
<feature type="compositionally biased region" description="Acidic residues" evidence="4">
    <location>
        <begin position="47"/>
        <end position="65"/>
    </location>
</feature>
<feature type="region of interest" description="Disordered" evidence="4">
    <location>
        <begin position="355"/>
        <end position="438"/>
    </location>
</feature>
<evidence type="ECO:0000313" key="7">
    <source>
        <dbReference type="Proteomes" id="UP001187682"/>
    </source>
</evidence>
<feature type="region of interest" description="Disordered" evidence="4">
    <location>
        <begin position="1"/>
        <end position="193"/>
    </location>
</feature>
<name>A0AAE8SZT7_9PEZI</name>
<dbReference type="Proteomes" id="UP001187682">
    <property type="component" value="Unassembled WGS sequence"/>
</dbReference>
<feature type="compositionally biased region" description="Low complexity" evidence="4">
    <location>
        <begin position="355"/>
        <end position="370"/>
    </location>
</feature>
<evidence type="ECO:0000256" key="4">
    <source>
        <dbReference type="SAM" id="MobiDB-lite"/>
    </source>
</evidence>
<evidence type="ECO:0000259" key="5">
    <source>
        <dbReference type="PROSITE" id="PS51319"/>
    </source>
</evidence>
<comment type="subcellular location">
    <subcellularLocation>
        <location evidence="3">Nucleus</location>
    </subcellularLocation>
</comment>
<dbReference type="EMBL" id="ONZQ02000019">
    <property type="protein sequence ID" value="SPO07304.1"/>
    <property type="molecule type" value="Genomic_DNA"/>
</dbReference>
<dbReference type="Gene3D" id="1.20.930.10">
    <property type="entry name" value="Conserved domain common to transcription factors TFIIS, elongin A, CRSP70"/>
    <property type="match status" value="1"/>
</dbReference>
<feature type="compositionally biased region" description="Polar residues" evidence="4">
    <location>
        <begin position="396"/>
        <end position="413"/>
    </location>
</feature>
<comment type="function">
    <text evidence="1">Transcription factor involved in RNA polymerase II transcription regulation. May function in both SPT15/TBP post-recruitment and recruitment steps of transcription.</text>
</comment>
<feature type="compositionally biased region" description="Low complexity" evidence="4">
    <location>
        <begin position="27"/>
        <end position="37"/>
    </location>
</feature>
<dbReference type="GO" id="GO:0016973">
    <property type="term" value="P:poly(A)+ mRNA export from nucleus"/>
    <property type="evidence" value="ECO:0007669"/>
    <property type="project" value="TreeGrafter"/>
</dbReference>
<feature type="domain" description="TFIIS N-terminal" evidence="5">
    <location>
        <begin position="255"/>
        <end position="332"/>
    </location>
</feature>
<gene>
    <name evidence="6" type="ORF">DNG_09998</name>
</gene>
<keyword evidence="7" id="KW-1185">Reference proteome</keyword>
<feature type="compositionally biased region" description="Basic and acidic residues" evidence="4">
    <location>
        <begin position="66"/>
        <end position="83"/>
    </location>
</feature>
<dbReference type="AlphaFoldDB" id="A0AAE8SZT7"/>
<evidence type="ECO:0000256" key="1">
    <source>
        <dbReference type="ARBA" id="ARBA00037349"/>
    </source>
</evidence>